<protein>
    <submittedName>
        <fullName evidence="1">MjaI family restriction endonuclease</fullName>
    </submittedName>
</protein>
<name>A0A7G9B3Z5_9FIRM</name>
<dbReference type="InterPro" id="IPR019068">
    <property type="entry name" value="Restrct_endonuc_II_MjaI"/>
</dbReference>
<dbReference type="KEGG" id="ohi:H8790_12670"/>
<dbReference type="Pfam" id="PF09568">
    <property type="entry name" value="RE_MjaI"/>
    <property type="match status" value="1"/>
</dbReference>
<dbReference type="GO" id="GO:0003677">
    <property type="term" value="F:DNA binding"/>
    <property type="evidence" value="ECO:0007669"/>
    <property type="project" value="InterPro"/>
</dbReference>
<reference evidence="1 2" key="1">
    <citation type="submission" date="2020-08" db="EMBL/GenBank/DDBJ databases">
        <authorList>
            <person name="Liu C."/>
            <person name="Sun Q."/>
        </authorList>
    </citation>
    <scope>NUCLEOTIDE SEQUENCE [LARGE SCALE GENOMIC DNA]</scope>
    <source>
        <strain evidence="1 2">NSJ-62</strain>
    </source>
</reference>
<evidence type="ECO:0000313" key="1">
    <source>
        <dbReference type="EMBL" id="QNL44276.1"/>
    </source>
</evidence>
<keyword evidence="1" id="KW-0378">Hydrolase</keyword>
<keyword evidence="1" id="KW-0540">Nuclease</keyword>
<organism evidence="1 2">
    <name type="scientific">Oscillibacter hominis</name>
    <dbReference type="NCBI Taxonomy" id="2763056"/>
    <lineage>
        <taxon>Bacteria</taxon>
        <taxon>Bacillati</taxon>
        <taxon>Bacillota</taxon>
        <taxon>Clostridia</taxon>
        <taxon>Eubacteriales</taxon>
        <taxon>Oscillospiraceae</taxon>
        <taxon>Oscillibacter</taxon>
    </lineage>
</organism>
<dbReference type="GO" id="GO:0009036">
    <property type="term" value="F:type II site-specific deoxyribonuclease activity"/>
    <property type="evidence" value="ECO:0007669"/>
    <property type="project" value="InterPro"/>
</dbReference>
<accession>A0A7G9B3Z5</accession>
<dbReference type="RefSeq" id="WP_187332877.1">
    <property type="nucleotide sequence ID" value="NZ_CP060490.1"/>
</dbReference>
<dbReference type="GO" id="GO:0009307">
    <property type="term" value="P:DNA restriction-modification system"/>
    <property type="evidence" value="ECO:0007669"/>
    <property type="project" value="InterPro"/>
</dbReference>
<gene>
    <name evidence="1" type="ORF">H8790_12670</name>
</gene>
<evidence type="ECO:0000313" key="2">
    <source>
        <dbReference type="Proteomes" id="UP000515960"/>
    </source>
</evidence>
<dbReference type="AlphaFoldDB" id="A0A7G9B3Z5"/>
<dbReference type="EMBL" id="CP060490">
    <property type="protein sequence ID" value="QNL44276.1"/>
    <property type="molecule type" value="Genomic_DNA"/>
</dbReference>
<dbReference type="Proteomes" id="UP000515960">
    <property type="component" value="Chromosome"/>
</dbReference>
<proteinExistence type="predicted"/>
<keyword evidence="1" id="KW-0255">Endonuclease</keyword>
<sequence>MKKTLSPGAWKKTAFPKYTTQLMNLANQTAQGTRPKVVGQMSELFPQYRRSTEKPSVEGWEQWYREQNPEAIERATDKICGQMDSLKEAIRLIDRDMIRDWVEDLVVNKTYQGLYYQQLILEEIAAERGESWRLATPEEEAQGVDGYVGEEAYSVKPSTYKSMDRLPETLRGKIVFYRKNAAGELVFEVEEQLKGGRR</sequence>
<dbReference type="REBASE" id="441561">
    <property type="entry name" value="OspNSJ62ORF12675P"/>
</dbReference>
<keyword evidence="2" id="KW-1185">Reference proteome</keyword>